<dbReference type="CDD" id="cd22432">
    <property type="entry name" value="KH-I_HNRNPK_rpt1"/>
    <property type="match status" value="1"/>
</dbReference>
<keyword evidence="1" id="KW-0677">Repeat</keyword>
<accession>A0ABP0H3L5</accession>
<sequence>MADEHDNSSGGNVKRPHDDPIDGGNAKRSRGSDKIEMRLLIPSNTAGAVIGKGGSNIKDLRHEFNANVQLPDSQGIERIISATTKTISDAAKLAGRVMESLCERLQRRDKEGIIKLLVHKSQAGTIIGLKGSRIKELRETTGANIKVNQECCPNSTDRICQIKGQNSTVVKSLNAILELLQDAPPKGPIHNYDPNYWDDSYDYGGYNKFDRDGPPMDRGGRRGGFNQGVRGSGGRRYGNQDNLSGGGYSAGGRDQAGFGGGRNSRYGASGGRGAYGGYDEDGYDDYEDDYGDYTQGYADDVGAAEYGLGSQGEEITKQVTIPNEYAGSIIGKGGTRIMQIRQDSGAMIKIDEAEPGSNERIITITGTKEQTQNAQYLLQKSVKMFSGEY</sequence>
<dbReference type="Proteomes" id="UP001642483">
    <property type="component" value="Unassembled WGS sequence"/>
</dbReference>
<keyword evidence="2" id="KW-0694">RNA-binding</keyword>
<name>A0ABP0H3L5_CLALP</name>
<feature type="region of interest" description="Disordered" evidence="3">
    <location>
        <begin position="1"/>
        <end position="35"/>
    </location>
</feature>
<comment type="caution">
    <text evidence="5">The sequence shown here is derived from an EMBL/GenBank/DDBJ whole genome shotgun (WGS) entry which is preliminary data.</text>
</comment>
<feature type="domain" description="K Homology" evidence="4">
    <location>
        <begin position="110"/>
        <end position="181"/>
    </location>
</feature>
<feature type="compositionally biased region" description="Gly residues" evidence="3">
    <location>
        <begin position="257"/>
        <end position="274"/>
    </location>
</feature>
<organism evidence="5 6">
    <name type="scientific">Clavelina lepadiformis</name>
    <name type="common">Light-bulb sea squirt</name>
    <name type="synonym">Ascidia lepadiformis</name>
    <dbReference type="NCBI Taxonomy" id="159417"/>
    <lineage>
        <taxon>Eukaryota</taxon>
        <taxon>Metazoa</taxon>
        <taxon>Chordata</taxon>
        <taxon>Tunicata</taxon>
        <taxon>Ascidiacea</taxon>
        <taxon>Aplousobranchia</taxon>
        <taxon>Clavelinidae</taxon>
        <taxon>Clavelina</taxon>
    </lineage>
</organism>
<dbReference type="InterPro" id="IPR004087">
    <property type="entry name" value="KH_dom"/>
</dbReference>
<dbReference type="EMBL" id="CAWYQH010000174">
    <property type="protein sequence ID" value="CAK8698013.1"/>
    <property type="molecule type" value="Genomic_DNA"/>
</dbReference>
<evidence type="ECO:0000256" key="1">
    <source>
        <dbReference type="ARBA" id="ARBA00022737"/>
    </source>
</evidence>
<reference evidence="5 6" key="1">
    <citation type="submission" date="2024-02" db="EMBL/GenBank/DDBJ databases">
        <authorList>
            <person name="Daric V."/>
            <person name="Darras S."/>
        </authorList>
    </citation>
    <scope>NUCLEOTIDE SEQUENCE [LARGE SCALE GENOMIC DNA]</scope>
</reference>
<dbReference type="InterPro" id="IPR004088">
    <property type="entry name" value="KH_dom_type_1"/>
</dbReference>
<proteinExistence type="predicted"/>
<dbReference type="PANTHER" id="PTHR10288">
    <property type="entry name" value="KH DOMAIN CONTAINING RNA BINDING PROTEIN"/>
    <property type="match status" value="1"/>
</dbReference>
<dbReference type="SUPFAM" id="SSF54791">
    <property type="entry name" value="Eukaryotic type KH-domain (KH-domain type I)"/>
    <property type="match status" value="3"/>
</dbReference>
<dbReference type="InterPro" id="IPR036612">
    <property type="entry name" value="KH_dom_type_1_sf"/>
</dbReference>
<dbReference type="SMART" id="SM00322">
    <property type="entry name" value="KH"/>
    <property type="match status" value="3"/>
</dbReference>
<evidence type="ECO:0000259" key="4">
    <source>
        <dbReference type="SMART" id="SM00322"/>
    </source>
</evidence>
<dbReference type="CDD" id="cd22434">
    <property type="entry name" value="KH-I_HNRNPK_rpt3"/>
    <property type="match status" value="1"/>
</dbReference>
<evidence type="ECO:0000313" key="5">
    <source>
        <dbReference type="EMBL" id="CAK8698013.1"/>
    </source>
</evidence>
<protein>
    <recommendedName>
        <fullName evidence="4">K Homology domain-containing protein</fullName>
    </recommendedName>
</protein>
<evidence type="ECO:0000256" key="2">
    <source>
        <dbReference type="PROSITE-ProRule" id="PRU00117"/>
    </source>
</evidence>
<dbReference type="PROSITE" id="PS50084">
    <property type="entry name" value="KH_TYPE_1"/>
    <property type="match status" value="3"/>
</dbReference>
<feature type="region of interest" description="Disordered" evidence="3">
    <location>
        <begin position="210"/>
        <end position="274"/>
    </location>
</feature>
<dbReference type="Pfam" id="PF00013">
    <property type="entry name" value="KH_1"/>
    <property type="match status" value="3"/>
</dbReference>
<feature type="domain" description="K Homology" evidence="4">
    <location>
        <begin position="313"/>
        <end position="383"/>
    </location>
</feature>
<feature type="compositionally biased region" description="Basic and acidic residues" evidence="3">
    <location>
        <begin position="210"/>
        <end position="220"/>
    </location>
</feature>
<feature type="compositionally biased region" description="Gly residues" evidence="3">
    <location>
        <begin position="222"/>
        <end position="236"/>
    </location>
</feature>
<evidence type="ECO:0000313" key="6">
    <source>
        <dbReference type="Proteomes" id="UP001642483"/>
    </source>
</evidence>
<dbReference type="Gene3D" id="3.30.1370.10">
    <property type="entry name" value="K Homology domain, type 1"/>
    <property type="match status" value="3"/>
</dbReference>
<gene>
    <name evidence="5" type="ORF">CVLEPA_LOCUS31485</name>
</gene>
<evidence type="ECO:0000256" key="3">
    <source>
        <dbReference type="SAM" id="MobiDB-lite"/>
    </source>
</evidence>
<keyword evidence="6" id="KW-1185">Reference proteome</keyword>
<feature type="domain" description="K Homology" evidence="4">
    <location>
        <begin position="33"/>
        <end position="103"/>
    </location>
</feature>